<feature type="region of interest" description="Disordered" evidence="1">
    <location>
        <begin position="1"/>
        <end position="23"/>
    </location>
</feature>
<accession>A0A4R5BIE3</accession>
<evidence type="ECO:0000313" key="4">
    <source>
        <dbReference type="Proteomes" id="UP000295578"/>
    </source>
</evidence>
<evidence type="ECO:0000313" key="3">
    <source>
        <dbReference type="EMBL" id="TDD83502.1"/>
    </source>
</evidence>
<evidence type="ECO:0000256" key="1">
    <source>
        <dbReference type="SAM" id="MobiDB-lite"/>
    </source>
</evidence>
<sequence>MPLSWEDRACRESCPPQSESTFRVKTTGRPAKLAVSSDGAGIVGQAGGVLLIETLRVTGLDRALSAGLERWRRPRAVHDPGKVVADLAVTLALGGDCLSDIAILRAEPELFGPVSSDPTVSRLVTTLPRPARRRCGRSARPGRRPAPGPGNWPVSTPRAPAVT</sequence>
<name>A0A4R5BIE3_9ACTN</name>
<feature type="region of interest" description="Disordered" evidence="1">
    <location>
        <begin position="130"/>
        <end position="163"/>
    </location>
</feature>
<dbReference type="OrthoDB" id="3254802at2"/>
<comment type="caution">
    <text evidence="3">The sequence shown here is derived from an EMBL/GenBank/DDBJ whole genome shotgun (WGS) entry which is preliminary data.</text>
</comment>
<keyword evidence="4" id="KW-1185">Reference proteome</keyword>
<evidence type="ECO:0000259" key="2">
    <source>
        <dbReference type="Pfam" id="PF13701"/>
    </source>
</evidence>
<gene>
    <name evidence="3" type="ORF">E1293_14580</name>
</gene>
<protein>
    <recommendedName>
        <fullName evidence="2">Transposase DDE domain-containing protein</fullName>
    </recommendedName>
</protein>
<dbReference type="InterPro" id="IPR025668">
    <property type="entry name" value="Tnp_DDE_dom"/>
</dbReference>
<dbReference type="AlphaFoldDB" id="A0A4R5BIE3"/>
<dbReference type="Proteomes" id="UP000295578">
    <property type="component" value="Unassembled WGS sequence"/>
</dbReference>
<feature type="domain" description="Transposase DDE" evidence="2">
    <location>
        <begin position="31"/>
        <end position="132"/>
    </location>
</feature>
<organism evidence="3 4">
    <name type="scientific">Actinomadura darangshiensis</name>
    <dbReference type="NCBI Taxonomy" id="705336"/>
    <lineage>
        <taxon>Bacteria</taxon>
        <taxon>Bacillati</taxon>
        <taxon>Actinomycetota</taxon>
        <taxon>Actinomycetes</taxon>
        <taxon>Streptosporangiales</taxon>
        <taxon>Thermomonosporaceae</taxon>
        <taxon>Actinomadura</taxon>
    </lineage>
</organism>
<proteinExistence type="predicted"/>
<feature type="compositionally biased region" description="Basic residues" evidence="1">
    <location>
        <begin position="130"/>
        <end position="143"/>
    </location>
</feature>
<reference evidence="3 4" key="1">
    <citation type="submission" date="2019-03" db="EMBL/GenBank/DDBJ databases">
        <title>Draft genome sequences of novel Actinobacteria.</title>
        <authorList>
            <person name="Sahin N."/>
            <person name="Ay H."/>
            <person name="Saygin H."/>
        </authorList>
    </citation>
    <scope>NUCLEOTIDE SEQUENCE [LARGE SCALE GENOMIC DNA]</scope>
    <source>
        <strain evidence="3 4">DSM 45941</strain>
    </source>
</reference>
<feature type="compositionally biased region" description="Basic and acidic residues" evidence="1">
    <location>
        <begin position="1"/>
        <end position="11"/>
    </location>
</feature>
<dbReference type="EMBL" id="SMKY01000053">
    <property type="protein sequence ID" value="TDD83502.1"/>
    <property type="molecule type" value="Genomic_DNA"/>
</dbReference>
<dbReference type="Pfam" id="PF13701">
    <property type="entry name" value="DDE_Tnp_1_4"/>
    <property type="match status" value="1"/>
</dbReference>